<keyword evidence="3" id="KW-0810">Translation regulation</keyword>
<evidence type="ECO:0000256" key="6">
    <source>
        <dbReference type="ARBA" id="ARBA00035241"/>
    </source>
</evidence>
<evidence type="ECO:0000256" key="3">
    <source>
        <dbReference type="ARBA" id="ARBA00022845"/>
    </source>
</evidence>
<dbReference type="GO" id="GO:0006417">
    <property type="term" value="P:regulation of translation"/>
    <property type="evidence" value="ECO:0007669"/>
    <property type="project" value="UniProtKB-KW"/>
</dbReference>
<comment type="similarity">
    <text evidence="1">Belongs to the universal ribosomal protein uL1 family.</text>
</comment>
<dbReference type="Proteomes" id="UP000176527">
    <property type="component" value="Unassembled WGS sequence"/>
</dbReference>
<dbReference type="EMBL" id="MFDE01000033">
    <property type="protein sequence ID" value="OGE37922.1"/>
    <property type="molecule type" value="Genomic_DNA"/>
</dbReference>
<dbReference type="InterPro" id="IPR028364">
    <property type="entry name" value="Ribosomal_uL1/biogenesis"/>
</dbReference>
<dbReference type="Gene3D" id="3.40.50.790">
    <property type="match status" value="1"/>
</dbReference>
<dbReference type="InterPro" id="IPR016095">
    <property type="entry name" value="Ribosomal_uL1_3-a/b-sand"/>
</dbReference>
<dbReference type="GO" id="GO:0005840">
    <property type="term" value="C:ribosome"/>
    <property type="evidence" value="ECO:0007669"/>
    <property type="project" value="UniProtKB-KW"/>
</dbReference>
<dbReference type="CDD" id="cd00403">
    <property type="entry name" value="Ribosomal_L1"/>
    <property type="match status" value="1"/>
</dbReference>
<organism evidence="8 9">
    <name type="scientific">Candidatus Daviesbacteria bacterium RIFCSPHIGHO2_12_FULL_37_11</name>
    <dbReference type="NCBI Taxonomy" id="1797777"/>
    <lineage>
        <taxon>Bacteria</taxon>
        <taxon>Candidatus Daviesiibacteriota</taxon>
    </lineage>
</organism>
<evidence type="ECO:0000256" key="1">
    <source>
        <dbReference type="ARBA" id="ARBA00010531"/>
    </source>
</evidence>
<evidence type="ECO:0000313" key="8">
    <source>
        <dbReference type="EMBL" id="OGE37922.1"/>
    </source>
</evidence>
<keyword evidence="4" id="KW-0689">Ribosomal protein</keyword>
<keyword evidence="2" id="KW-0678">Repressor</keyword>
<dbReference type="Pfam" id="PF00687">
    <property type="entry name" value="Ribosomal_L1"/>
    <property type="match status" value="1"/>
</dbReference>
<evidence type="ECO:0000313" key="9">
    <source>
        <dbReference type="Proteomes" id="UP000176527"/>
    </source>
</evidence>
<gene>
    <name evidence="8" type="ORF">A3F00_00230</name>
</gene>
<sequence>MPKMAKLAKILGPKGLMPNPKNGTITEDLIKSVESFQGGKTEYKTEPKVPVIHLAFGKLTQPNEELEANIKTLYQILGKSRISKITLSPTMGPGVKLDLSSI</sequence>
<name>A0A1F5KAD3_9BACT</name>
<dbReference type="InterPro" id="IPR023674">
    <property type="entry name" value="Ribosomal_uL1-like"/>
</dbReference>
<keyword evidence="5" id="KW-0687">Ribonucleoprotein</keyword>
<accession>A0A1F5KAD3</accession>
<dbReference type="GO" id="GO:1990904">
    <property type="term" value="C:ribonucleoprotein complex"/>
    <property type="evidence" value="ECO:0007669"/>
    <property type="project" value="UniProtKB-KW"/>
</dbReference>
<dbReference type="AlphaFoldDB" id="A0A1F5KAD3"/>
<proteinExistence type="inferred from homology"/>
<evidence type="ECO:0000256" key="2">
    <source>
        <dbReference type="ARBA" id="ARBA00022491"/>
    </source>
</evidence>
<evidence type="ECO:0000256" key="4">
    <source>
        <dbReference type="ARBA" id="ARBA00022980"/>
    </source>
</evidence>
<evidence type="ECO:0000256" key="7">
    <source>
        <dbReference type="ARBA" id="ARBA00035452"/>
    </source>
</evidence>
<reference evidence="8 9" key="1">
    <citation type="journal article" date="2016" name="Nat. Commun.">
        <title>Thousands of microbial genomes shed light on interconnected biogeochemical processes in an aquifer system.</title>
        <authorList>
            <person name="Anantharaman K."/>
            <person name="Brown C.T."/>
            <person name="Hug L.A."/>
            <person name="Sharon I."/>
            <person name="Castelle C.J."/>
            <person name="Probst A.J."/>
            <person name="Thomas B.C."/>
            <person name="Singh A."/>
            <person name="Wilkins M.J."/>
            <person name="Karaoz U."/>
            <person name="Brodie E.L."/>
            <person name="Williams K.H."/>
            <person name="Hubbard S.S."/>
            <person name="Banfield J.F."/>
        </authorList>
    </citation>
    <scope>NUCLEOTIDE SEQUENCE [LARGE SCALE GENOMIC DNA]</scope>
</reference>
<dbReference type="PANTHER" id="PTHR36427">
    <property type="entry name" value="54S RIBOSOMAL PROTEIN L1, MITOCHONDRIAL"/>
    <property type="match status" value="1"/>
</dbReference>
<evidence type="ECO:0000256" key="5">
    <source>
        <dbReference type="ARBA" id="ARBA00023274"/>
    </source>
</evidence>
<protein>
    <recommendedName>
        <fullName evidence="6">Large ribosomal subunit protein uL1</fullName>
    </recommendedName>
    <alternativeName>
        <fullName evidence="7">50S ribosomal protein L1</fullName>
    </alternativeName>
</protein>
<dbReference type="PANTHER" id="PTHR36427:SF3">
    <property type="entry name" value="LARGE RIBOSOMAL SUBUNIT PROTEIN UL1M"/>
    <property type="match status" value="1"/>
</dbReference>
<comment type="caution">
    <text evidence="8">The sequence shown here is derived from an EMBL/GenBank/DDBJ whole genome shotgun (WGS) entry which is preliminary data.</text>
</comment>
<dbReference type="SUPFAM" id="SSF56808">
    <property type="entry name" value="Ribosomal protein L1"/>
    <property type="match status" value="1"/>
</dbReference>